<gene>
    <name evidence="4" type="ORF">SRB5_69240</name>
</gene>
<feature type="transmembrane region" description="Helical" evidence="2">
    <location>
        <begin position="169"/>
        <end position="189"/>
    </location>
</feature>
<comment type="similarity">
    <text evidence="1">Belongs to the EamA transporter family.</text>
</comment>
<evidence type="ECO:0000256" key="2">
    <source>
        <dbReference type="SAM" id="Phobius"/>
    </source>
</evidence>
<feature type="transmembrane region" description="Helical" evidence="2">
    <location>
        <begin position="112"/>
        <end position="132"/>
    </location>
</feature>
<protein>
    <recommendedName>
        <fullName evidence="3">EamA domain-containing protein</fullName>
    </recommendedName>
</protein>
<keyword evidence="2" id="KW-0812">Transmembrane</keyword>
<dbReference type="AlphaFoldDB" id="A0A7K0CUR7"/>
<evidence type="ECO:0000313" key="4">
    <source>
        <dbReference type="EMBL" id="MQY16722.1"/>
    </source>
</evidence>
<keyword evidence="2" id="KW-1133">Transmembrane helix</keyword>
<proteinExistence type="inferred from homology"/>
<organism evidence="4 5">
    <name type="scientific">Streptomyces smaragdinus</name>
    <dbReference type="NCBI Taxonomy" id="2585196"/>
    <lineage>
        <taxon>Bacteria</taxon>
        <taxon>Bacillati</taxon>
        <taxon>Actinomycetota</taxon>
        <taxon>Actinomycetes</taxon>
        <taxon>Kitasatosporales</taxon>
        <taxon>Streptomycetaceae</taxon>
        <taxon>Streptomyces</taxon>
    </lineage>
</organism>
<sequence length="320" mass="32432">MPQVTATERPAPPLAGPVRATGAPVDLMLLAVAVTGVSFSAPLIASMAAPALAIAFWRNAMAVGVLAPTVLLRRGLRAEIRGMSRRTLTLCVASGALLAVHFGLWLPSLKLTSVASATALGTTTPVWTLLLLRLRGHRAAPLVWAGAALAMAGVIVLTGVDLTLSPEALLGDALALGGGIAAAGYVLLGAEVRRTVSTTSYTLWCYGVCAAALLATCLVSGTDLGAGYTAETWLKLAALTVAAQLLGHTLFNRVVHGLGATVTSTAILLEAPGAALIAAIWLGQTPPPGVYVGLAVILGGLVLVVLGGRRRNTTPSPPIA</sequence>
<feature type="transmembrane region" description="Helical" evidence="2">
    <location>
        <begin position="233"/>
        <end position="251"/>
    </location>
</feature>
<dbReference type="InterPro" id="IPR000620">
    <property type="entry name" value="EamA_dom"/>
</dbReference>
<dbReference type="Proteomes" id="UP000466345">
    <property type="component" value="Unassembled WGS sequence"/>
</dbReference>
<evidence type="ECO:0000313" key="5">
    <source>
        <dbReference type="Proteomes" id="UP000466345"/>
    </source>
</evidence>
<dbReference type="InterPro" id="IPR037185">
    <property type="entry name" value="EmrE-like"/>
</dbReference>
<feature type="transmembrane region" description="Helical" evidence="2">
    <location>
        <begin position="201"/>
        <end position="221"/>
    </location>
</feature>
<dbReference type="RefSeq" id="WP_153457659.1">
    <property type="nucleotide sequence ID" value="NZ_WEGJ01000067.1"/>
</dbReference>
<feature type="transmembrane region" description="Helical" evidence="2">
    <location>
        <begin position="88"/>
        <end position="106"/>
    </location>
</feature>
<accession>A0A7K0CUR7</accession>
<evidence type="ECO:0000259" key="3">
    <source>
        <dbReference type="Pfam" id="PF00892"/>
    </source>
</evidence>
<dbReference type="SUPFAM" id="SSF103481">
    <property type="entry name" value="Multidrug resistance efflux transporter EmrE"/>
    <property type="match status" value="2"/>
</dbReference>
<dbReference type="EMBL" id="WEGJ01000067">
    <property type="protein sequence ID" value="MQY16722.1"/>
    <property type="molecule type" value="Genomic_DNA"/>
</dbReference>
<dbReference type="PANTHER" id="PTHR22911:SF76">
    <property type="entry name" value="EAMA DOMAIN-CONTAINING PROTEIN"/>
    <property type="match status" value="1"/>
</dbReference>
<dbReference type="GO" id="GO:0016020">
    <property type="term" value="C:membrane"/>
    <property type="evidence" value="ECO:0007669"/>
    <property type="project" value="InterPro"/>
</dbReference>
<feature type="domain" description="EamA" evidence="3">
    <location>
        <begin position="27"/>
        <end position="158"/>
    </location>
</feature>
<feature type="transmembrane region" description="Helical" evidence="2">
    <location>
        <begin position="139"/>
        <end position="157"/>
    </location>
</feature>
<reference evidence="4 5" key="1">
    <citation type="submission" date="2019-10" db="EMBL/GenBank/DDBJ databases">
        <title>Streptomyces smaragdinus sp. nov. and Streptomyces fabii sp. nov., isolated from the gut of fungus growing-termite Macrotermes natalensis.</title>
        <authorList>
            <person name="Schwitalla J."/>
            <person name="Benndorf R."/>
            <person name="Martin K."/>
            <person name="De Beer W."/>
            <person name="Kaster A.-K."/>
            <person name="Vollmers J."/>
            <person name="Poulsen M."/>
            <person name="Beemelmanns C."/>
        </authorList>
    </citation>
    <scope>NUCLEOTIDE SEQUENCE [LARGE SCALE GENOMIC DNA]</scope>
    <source>
        <strain evidence="4 5">RB5</strain>
    </source>
</reference>
<comment type="caution">
    <text evidence="4">The sequence shown here is derived from an EMBL/GenBank/DDBJ whole genome shotgun (WGS) entry which is preliminary data.</text>
</comment>
<feature type="transmembrane region" description="Helical" evidence="2">
    <location>
        <begin position="288"/>
        <end position="306"/>
    </location>
</feature>
<feature type="transmembrane region" description="Helical" evidence="2">
    <location>
        <begin position="55"/>
        <end position="76"/>
    </location>
</feature>
<dbReference type="OrthoDB" id="5242788at2"/>
<keyword evidence="5" id="KW-1185">Reference proteome</keyword>
<dbReference type="Pfam" id="PF00892">
    <property type="entry name" value="EamA"/>
    <property type="match status" value="2"/>
</dbReference>
<evidence type="ECO:0000256" key="1">
    <source>
        <dbReference type="ARBA" id="ARBA00007362"/>
    </source>
</evidence>
<feature type="transmembrane region" description="Helical" evidence="2">
    <location>
        <begin position="258"/>
        <end position="282"/>
    </location>
</feature>
<feature type="domain" description="EamA" evidence="3">
    <location>
        <begin position="170"/>
        <end position="305"/>
    </location>
</feature>
<feature type="transmembrane region" description="Helical" evidence="2">
    <location>
        <begin position="27"/>
        <end position="49"/>
    </location>
</feature>
<keyword evidence="2" id="KW-0472">Membrane</keyword>
<dbReference type="PANTHER" id="PTHR22911">
    <property type="entry name" value="ACYL-MALONYL CONDENSING ENZYME-RELATED"/>
    <property type="match status" value="1"/>
</dbReference>
<name>A0A7K0CUR7_9ACTN</name>